<evidence type="ECO:0000259" key="4">
    <source>
        <dbReference type="Pfam" id="PF01408"/>
    </source>
</evidence>
<sequence>MTTHRPLAIALIGAGRMGSFHAETLAHRLPGVRLAAVADPAPGAARGLADRLGCPTAYTEIGELLADPAADAVVIATPARTHAGLVEAAARAGKAVYCEKPMAVTLAEADRALAAAAETGTALQVGFNRRYDTGFRAAHEKIIAGAIGTPQLLRSLTRDPKLADPARIPPWTIFLETLIHDFDTLRHLNPGAEPVEVFAWADALIRPDFKDRGLLDTAVVTIRFDNGALATAEASFQAVYGYDVRGEVLGSAGMLTMGDLRRTHLTAHGPDGVAAECVTYDQDLFHDAYVAELADFADSVRTARTPSVTGEDARAALTIALAAIRSVEKGQPVRIAEIEDHADADVEGQTDLSGGGVAEMSNSSLLSR</sequence>
<feature type="domain" description="Gfo/Idh/MocA-like oxidoreductase N-terminal" evidence="4">
    <location>
        <begin position="8"/>
        <end position="127"/>
    </location>
</feature>
<organism evidence="6 7">
    <name type="scientific">Streptomyces cynarae</name>
    <dbReference type="NCBI Taxonomy" id="2981134"/>
    <lineage>
        <taxon>Bacteria</taxon>
        <taxon>Bacillati</taxon>
        <taxon>Actinomycetota</taxon>
        <taxon>Actinomycetes</taxon>
        <taxon>Kitasatosporales</taxon>
        <taxon>Streptomycetaceae</taxon>
        <taxon>Streptomyces</taxon>
    </lineage>
</organism>
<dbReference type="InterPro" id="IPR036291">
    <property type="entry name" value="NAD(P)-bd_dom_sf"/>
</dbReference>
<name>A0ABY6EB08_9ACTN</name>
<evidence type="ECO:0000259" key="5">
    <source>
        <dbReference type="Pfam" id="PF22725"/>
    </source>
</evidence>
<feature type="region of interest" description="Disordered" evidence="3">
    <location>
        <begin position="346"/>
        <end position="368"/>
    </location>
</feature>
<evidence type="ECO:0000256" key="2">
    <source>
        <dbReference type="ARBA" id="ARBA00023002"/>
    </source>
</evidence>
<dbReference type="RefSeq" id="WP_263233187.1">
    <property type="nucleotide sequence ID" value="NZ_CP106793.1"/>
</dbReference>
<dbReference type="PANTHER" id="PTHR42840">
    <property type="entry name" value="NAD(P)-BINDING ROSSMANN-FOLD SUPERFAMILY PROTEIN-RELATED"/>
    <property type="match status" value="1"/>
</dbReference>
<evidence type="ECO:0000313" key="6">
    <source>
        <dbReference type="EMBL" id="UXY23063.1"/>
    </source>
</evidence>
<dbReference type="Pfam" id="PF01408">
    <property type="entry name" value="GFO_IDH_MocA"/>
    <property type="match status" value="1"/>
</dbReference>
<evidence type="ECO:0000256" key="1">
    <source>
        <dbReference type="ARBA" id="ARBA00010928"/>
    </source>
</evidence>
<dbReference type="SUPFAM" id="SSF51735">
    <property type="entry name" value="NAD(P)-binding Rossmann-fold domains"/>
    <property type="match status" value="1"/>
</dbReference>
<keyword evidence="2" id="KW-0560">Oxidoreductase</keyword>
<gene>
    <name evidence="6" type="ORF">N8I84_33455</name>
</gene>
<feature type="domain" description="GFO/IDH/MocA-like oxidoreductase" evidence="5">
    <location>
        <begin position="135"/>
        <end position="255"/>
    </location>
</feature>
<accession>A0ABY6EB08</accession>
<dbReference type="EMBL" id="CP106793">
    <property type="protein sequence ID" value="UXY23063.1"/>
    <property type="molecule type" value="Genomic_DNA"/>
</dbReference>
<evidence type="ECO:0000313" key="7">
    <source>
        <dbReference type="Proteomes" id="UP001061298"/>
    </source>
</evidence>
<dbReference type="PANTHER" id="PTHR42840:SF3">
    <property type="entry name" value="BINDING ROSSMANN FOLD OXIDOREDUCTASE, PUTATIVE (AFU_ORTHOLOGUE AFUA_2G10240)-RELATED"/>
    <property type="match status" value="1"/>
</dbReference>
<evidence type="ECO:0000256" key="3">
    <source>
        <dbReference type="SAM" id="MobiDB-lite"/>
    </source>
</evidence>
<dbReference type="InterPro" id="IPR000683">
    <property type="entry name" value="Gfo/Idh/MocA-like_OxRdtase_N"/>
</dbReference>
<dbReference type="SUPFAM" id="SSF55347">
    <property type="entry name" value="Glyceraldehyde-3-phosphate dehydrogenase-like, C-terminal domain"/>
    <property type="match status" value="1"/>
</dbReference>
<dbReference type="Pfam" id="PF22725">
    <property type="entry name" value="GFO_IDH_MocA_C3"/>
    <property type="match status" value="1"/>
</dbReference>
<keyword evidence="7" id="KW-1185">Reference proteome</keyword>
<dbReference type="Proteomes" id="UP001061298">
    <property type="component" value="Chromosome"/>
</dbReference>
<reference evidence="6" key="1">
    <citation type="submission" date="2022-10" db="EMBL/GenBank/DDBJ databases">
        <authorList>
            <person name="Mo P."/>
        </authorList>
    </citation>
    <scope>NUCLEOTIDE SEQUENCE</scope>
    <source>
        <strain evidence="6">HUAS 13-4</strain>
    </source>
</reference>
<dbReference type="Gene3D" id="3.30.360.10">
    <property type="entry name" value="Dihydrodipicolinate Reductase, domain 2"/>
    <property type="match status" value="1"/>
</dbReference>
<proteinExistence type="inferred from homology"/>
<dbReference type="Gene3D" id="3.40.50.720">
    <property type="entry name" value="NAD(P)-binding Rossmann-like Domain"/>
    <property type="match status" value="1"/>
</dbReference>
<dbReference type="InterPro" id="IPR055170">
    <property type="entry name" value="GFO_IDH_MocA-like_dom"/>
</dbReference>
<protein>
    <submittedName>
        <fullName evidence="6">Gfo/Idh/MocA family oxidoreductase</fullName>
    </submittedName>
</protein>
<comment type="similarity">
    <text evidence="1">Belongs to the Gfo/Idh/MocA family.</text>
</comment>